<name>A0A813J294_POLGL</name>
<dbReference type="Proteomes" id="UP000626109">
    <property type="component" value="Unassembled WGS sequence"/>
</dbReference>
<dbReference type="EMBL" id="CAJNNW010019959">
    <property type="protein sequence ID" value="CAE8665483.1"/>
    <property type="molecule type" value="Genomic_DNA"/>
</dbReference>
<evidence type="ECO:0008006" key="3">
    <source>
        <dbReference type="Google" id="ProtNLM"/>
    </source>
</evidence>
<feature type="non-terminal residue" evidence="1">
    <location>
        <position position="1"/>
    </location>
</feature>
<accession>A0A813J294</accession>
<dbReference type="PANTHER" id="PTHR45527:SF1">
    <property type="entry name" value="FATTY ACID SYNTHASE"/>
    <property type="match status" value="1"/>
</dbReference>
<sequence length="107" mass="11681">GTELLIVAGSGDDPQLRVEDESGAHGELWITGPQVGRGYLRRPELTAARFLTLPSLGPCFRTGDIVAARARSSIGGEKRQQGWQLLGRRDGMVKLRGRRVELGEVEE</sequence>
<evidence type="ECO:0000313" key="2">
    <source>
        <dbReference type="Proteomes" id="UP000626109"/>
    </source>
</evidence>
<comment type="caution">
    <text evidence="1">The sequence shown here is derived from an EMBL/GenBank/DDBJ whole genome shotgun (WGS) entry which is preliminary data.</text>
</comment>
<dbReference type="GO" id="GO:0043041">
    <property type="term" value="P:amino acid activation for nonribosomal peptide biosynthetic process"/>
    <property type="evidence" value="ECO:0007669"/>
    <property type="project" value="TreeGrafter"/>
</dbReference>
<protein>
    <recommendedName>
        <fullName evidence="3">AMP-dependent synthetase/ligase domain-containing protein</fullName>
    </recommendedName>
</protein>
<proteinExistence type="predicted"/>
<dbReference type="InterPro" id="IPR042099">
    <property type="entry name" value="ANL_N_sf"/>
</dbReference>
<dbReference type="Gene3D" id="3.40.50.12780">
    <property type="entry name" value="N-terminal domain of ligase-like"/>
    <property type="match status" value="1"/>
</dbReference>
<reference evidence="1" key="1">
    <citation type="submission" date="2021-02" db="EMBL/GenBank/DDBJ databases">
        <authorList>
            <person name="Dougan E. K."/>
            <person name="Rhodes N."/>
            <person name="Thang M."/>
            <person name="Chan C."/>
        </authorList>
    </citation>
    <scope>NUCLEOTIDE SEQUENCE</scope>
</reference>
<dbReference type="GO" id="GO:0031177">
    <property type="term" value="F:phosphopantetheine binding"/>
    <property type="evidence" value="ECO:0007669"/>
    <property type="project" value="TreeGrafter"/>
</dbReference>
<dbReference type="GO" id="GO:0044550">
    <property type="term" value="P:secondary metabolite biosynthetic process"/>
    <property type="evidence" value="ECO:0007669"/>
    <property type="project" value="TreeGrafter"/>
</dbReference>
<dbReference type="SUPFAM" id="SSF56801">
    <property type="entry name" value="Acetyl-CoA synthetase-like"/>
    <property type="match status" value="1"/>
</dbReference>
<gene>
    <name evidence="1" type="ORF">PGLA2088_LOCUS15937</name>
</gene>
<organism evidence="1 2">
    <name type="scientific">Polarella glacialis</name>
    <name type="common">Dinoflagellate</name>
    <dbReference type="NCBI Taxonomy" id="89957"/>
    <lineage>
        <taxon>Eukaryota</taxon>
        <taxon>Sar</taxon>
        <taxon>Alveolata</taxon>
        <taxon>Dinophyceae</taxon>
        <taxon>Suessiales</taxon>
        <taxon>Suessiaceae</taxon>
        <taxon>Polarella</taxon>
    </lineage>
</organism>
<dbReference type="AlphaFoldDB" id="A0A813J294"/>
<dbReference type="GO" id="GO:0005737">
    <property type="term" value="C:cytoplasm"/>
    <property type="evidence" value="ECO:0007669"/>
    <property type="project" value="TreeGrafter"/>
</dbReference>
<evidence type="ECO:0000313" key="1">
    <source>
        <dbReference type="EMBL" id="CAE8665483.1"/>
    </source>
</evidence>
<dbReference type="PANTHER" id="PTHR45527">
    <property type="entry name" value="NONRIBOSOMAL PEPTIDE SYNTHETASE"/>
    <property type="match status" value="1"/>
</dbReference>
<feature type="non-terminal residue" evidence="1">
    <location>
        <position position="107"/>
    </location>
</feature>